<proteinExistence type="predicted"/>
<reference evidence="1 2" key="1">
    <citation type="submission" date="2020-08" db="EMBL/GenBank/DDBJ databases">
        <title>Paraeoetvoesia sp. YC-7-48 draft genome sequence.</title>
        <authorList>
            <person name="Yao L."/>
        </authorList>
    </citation>
    <scope>NUCLEOTIDE SEQUENCE [LARGE SCALE GENOMIC DNA]</scope>
    <source>
        <strain evidence="2">YC-7-48</strain>
    </source>
</reference>
<name>A0A842HMK7_9BURK</name>
<dbReference type="AlphaFoldDB" id="A0A842HMK7"/>
<protein>
    <submittedName>
        <fullName evidence="1">Translesion DNA synthesis-associated protein ImuA</fullName>
    </submittedName>
</protein>
<dbReference type="SUPFAM" id="SSF52540">
    <property type="entry name" value="P-loop containing nucleoside triphosphate hydrolases"/>
    <property type="match status" value="1"/>
</dbReference>
<dbReference type="InterPro" id="IPR027417">
    <property type="entry name" value="P-loop_NTPase"/>
</dbReference>
<keyword evidence="2" id="KW-1185">Reference proteome</keyword>
<dbReference type="RefSeq" id="WP_185779241.1">
    <property type="nucleotide sequence ID" value="NZ_JACJUU010000003.1"/>
</dbReference>
<sequence length="229" mass="25091">MLDVQNIHPALWRASQLAASHRATISTGWAGLNQQLPGQGWPCGAITELCLPQPGVGELRLLRPALAQCPPKQQIVLVNCPFIPSAQCWANWSLLQNHPLLWVNTQSLSNTLWAAEQTLRHDACAALLCWLPKGVTSKHLRRLGIAAQGTQALCFLFNHLHQLQQPSPVPLRIGLQPAPQGLQLHIAKRQGPACHTSVMVALTDLPRLSATTRRPAPVVSHALYQPVFH</sequence>
<evidence type="ECO:0000313" key="2">
    <source>
        <dbReference type="Proteomes" id="UP000545386"/>
    </source>
</evidence>
<dbReference type="Proteomes" id="UP000545386">
    <property type="component" value="Unassembled WGS sequence"/>
</dbReference>
<dbReference type="Gene3D" id="3.40.50.300">
    <property type="entry name" value="P-loop containing nucleotide triphosphate hydrolases"/>
    <property type="match status" value="1"/>
</dbReference>
<gene>
    <name evidence="1" type="primary">imuA</name>
    <name evidence="1" type="ORF">GTU67_06295</name>
</gene>
<organism evidence="1 2">
    <name type="scientific">Pusillimonas minor</name>
    <dbReference type="NCBI Taxonomy" id="2697024"/>
    <lineage>
        <taxon>Bacteria</taxon>
        <taxon>Pseudomonadati</taxon>
        <taxon>Pseudomonadota</taxon>
        <taxon>Betaproteobacteria</taxon>
        <taxon>Burkholderiales</taxon>
        <taxon>Alcaligenaceae</taxon>
        <taxon>Pusillimonas</taxon>
    </lineage>
</organism>
<accession>A0A842HMK7</accession>
<dbReference type="InterPro" id="IPR017166">
    <property type="entry name" value="UCP037290"/>
</dbReference>
<evidence type="ECO:0000313" key="1">
    <source>
        <dbReference type="EMBL" id="MBC2769523.1"/>
    </source>
</evidence>
<dbReference type="EMBL" id="JACJUU010000003">
    <property type="protein sequence ID" value="MBC2769523.1"/>
    <property type="molecule type" value="Genomic_DNA"/>
</dbReference>
<dbReference type="PIRSF" id="PIRSF037290">
    <property type="entry name" value="UCP037290"/>
    <property type="match status" value="1"/>
</dbReference>
<comment type="caution">
    <text evidence="1">The sequence shown here is derived from an EMBL/GenBank/DDBJ whole genome shotgun (WGS) entry which is preliminary data.</text>
</comment>
<dbReference type="NCBIfam" id="NF033429">
    <property type="entry name" value="ImuA_translesion"/>
    <property type="match status" value="1"/>
</dbReference>
<dbReference type="InterPro" id="IPR047610">
    <property type="entry name" value="ImuA_translesion"/>
</dbReference>